<evidence type="ECO:0000313" key="1">
    <source>
        <dbReference type="EMBL" id="SBW10711.1"/>
    </source>
</evidence>
<protein>
    <recommendedName>
        <fullName evidence="2">Sulfur reduction protein DsrE</fullName>
    </recommendedName>
</protein>
<organism evidence="1">
    <name type="scientific">uncultured delta proteobacterium</name>
    <dbReference type="NCBI Taxonomy" id="34034"/>
    <lineage>
        <taxon>Bacteria</taxon>
        <taxon>Deltaproteobacteria</taxon>
        <taxon>environmental samples</taxon>
    </lineage>
</organism>
<accession>A0A212KGE8</accession>
<dbReference type="EMBL" id="FLUQ01000006">
    <property type="protein sequence ID" value="SBW10711.1"/>
    <property type="molecule type" value="Genomic_DNA"/>
</dbReference>
<gene>
    <name evidence="1" type="ORF">KL86DPRO_60268</name>
</gene>
<sequence>MKETNMNILLVLNSDSPEIKWNAVRFGNALLNEGEDVTIFLNGPSVALYNGDSEIFSIKEQAKVFALSEGVLRA</sequence>
<evidence type="ECO:0008006" key="2">
    <source>
        <dbReference type="Google" id="ProtNLM"/>
    </source>
</evidence>
<reference evidence="1" key="1">
    <citation type="submission" date="2016-04" db="EMBL/GenBank/DDBJ databases">
        <authorList>
            <person name="Evans L.H."/>
            <person name="Alamgir A."/>
            <person name="Owens N."/>
            <person name="Weber N.D."/>
            <person name="Virtaneva K."/>
            <person name="Barbian K."/>
            <person name="Babar A."/>
            <person name="Rosenke K."/>
        </authorList>
    </citation>
    <scope>NUCLEOTIDE SEQUENCE</scope>
    <source>
        <strain evidence="1">86</strain>
    </source>
</reference>
<proteinExistence type="predicted"/>
<name>A0A212KGE8_9DELT</name>
<dbReference type="AlphaFoldDB" id="A0A212KGE8"/>
<dbReference type="SUPFAM" id="SSF75169">
    <property type="entry name" value="DsrEFH-like"/>
    <property type="match status" value="1"/>
</dbReference>
<dbReference type="InterPro" id="IPR027396">
    <property type="entry name" value="DsrEFH-like"/>
</dbReference>